<reference evidence="1" key="1">
    <citation type="submission" date="2018-05" db="EMBL/GenBank/DDBJ databases">
        <authorList>
            <person name="Lanie J.A."/>
            <person name="Ng W.-L."/>
            <person name="Kazmierczak K.M."/>
            <person name="Andrzejewski T.M."/>
            <person name="Davidsen T.M."/>
            <person name="Wayne K.J."/>
            <person name="Tettelin H."/>
            <person name="Glass J.I."/>
            <person name="Rusch D."/>
            <person name="Podicherti R."/>
            <person name="Tsui H.-C.T."/>
            <person name="Winkler M.E."/>
        </authorList>
    </citation>
    <scope>NUCLEOTIDE SEQUENCE</scope>
</reference>
<feature type="non-terminal residue" evidence="1">
    <location>
        <position position="22"/>
    </location>
</feature>
<name>A0A383DZ41_9ZZZZ</name>
<sequence>MSKLLIDFLTSDLVAFAFRGDP</sequence>
<organism evidence="1">
    <name type="scientific">marine metagenome</name>
    <dbReference type="NCBI Taxonomy" id="408172"/>
    <lineage>
        <taxon>unclassified sequences</taxon>
        <taxon>metagenomes</taxon>
        <taxon>ecological metagenomes</taxon>
    </lineage>
</organism>
<accession>A0A383DZ41</accession>
<dbReference type="AlphaFoldDB" id="A0A383DZ41"/>
<proteinExistence type="predicted"/>
<gene>
    <name evidence="1" type="ORF">METZ01_LOCUS502337</name>
</gene>
<protein>
    <submittedName>
        <fullName evidence="1">Uncharacterized protein</fullName>
    </submittedName>
</protein>
<evidence type="ECO:0000313" key="1">
    <source>
        <dbReference type="EMBL" id="SVE49483.1"/>
    </source>
</evidence>
<dbReference type="EMBL" id="UINC01221230">
    <property type="protein sequence ID" value="SVE49483.1"/>
    <property type="molecule type" value="Genomic_DNA"/>
</dbReference>